<feature type="domain" description="HTH lysR-type" evidence="5">
    <location>
        <begin position="4"/>
        <end position="61"/>
    </location>
</feature>
<sequence>MINYTLKQMYSFEAVVRLKSFTKASKQLNITQPAVYMQIQQLTQNIGSDLVSIKGKTISPTFIGKKLYQTCVEVIAKLEQTRLDIDQTLDPEAGHLQIAVATTTNSFVSRVLAKFKKEYPDMTFYLEVTNRKSLLAKLTNNETDLVIMGEPPSDMPLVTQPFMENPLIAIAHPEHPLLKNKRNTIKALNKETLITREQGSGTRITIERITGMHFNSDIEINSNEAIIEAVQAGLGIGFVSKHTVKLELENGIIKQLNADKFPITRHWYVVHHAKNQLSPMATRFKEFIVKNSTLH</sequence>
<dbReference type="Gene3D" id="1.10.10.10">
    <property type="entry name" value="Winged helix-like DNA-binding domain superfamily/Winged helix DNA-binding domain"/>
    <property type="match status" value="1"/>
</dbReference>
<dbReference type="SUPFAM" id="SSF46785">
    <property type="entry name" value="Winged helix' DNA-binding domain"/>
    <property type="match status" value="1"/>
</dbReference>
<dbReference type="SUPFAM" id="SSF53850">
    <property type="entry name" value="Periplasmic binding protein-like II"/>
    <property type="match status" value="1"/>
</dbReference>
<dbReference type="GO" id="GO:0003700">
    <property type="term" value="F:DNA-binding transcription factor activity"/>
    <property type="evidence" value="ECO:0007669"/>
    <property type="project" value="InterPro"/>
</dbReference>
<evidence type="ECO:0000313" key="6">
    <source>
        <dbReference type="EMBL" id="SFV77871.1"/>
    </source>
</evidence>
<dbReference type="EMBL" id="FPHQ01000239">
    <property type="protein sequence ID" value="SFV77871.1"/>
    <property type="molecule type" value="Genomic_DNA"/>
</dbReference>
<dbReference type="Pfam" id="PF00126">
    <property type="entry name" value="HTH_1"/>
    <property type="match status" value="1"/>
</dbReference>
<keyword evidence="2" id="KW-0805">Transcription regulation</keyword>
<protein>
    <submittedName>
        <fullName evidence="8">RuBisCO operon transcriptional regulator CbbR</fullName>
    </submittedName>
</protein>
<dbReference type="InterPro" id="IPR036388">
    <property type="entry name" value="WH-like_DNA-bd_sf"/>
</dbReference>
<dbReference type="Gene3D" id="3.40.190.290">
    <property type="match status" value="1"/>
</dbReference>
<evidence type="ECO:0000256" key="4">
    <source>
        <dbReference type="ARBA" id="ARBA00023163"/>
    </source>
</evidence>
<reference evidence="8" key="1">
    <citation type="submission" date="2016-10" db="EMBL/GenBank/DDBJ databases">
        <authorList>
            <person name="de Groot N.N."/>
        </authorList>
    </citation>
    <scope>NUCLEOTIDE SEQUENCE</scope>
</reference>
<dbReference type="EMBL" id="FPHW01000039">
    <property type="protein sequence ID" value="SFV83573.1"/>
    <property type="molecule type" value="Genomic_DNA"/>
</dbReference>
<dbReference type="PANTHER" id="PTHR30126:SF5">
    <property type="entry name" value="HTH-TYPE TRANSCRIPTIONAL ACTIVATOR CMPR"/>
    <property type="match status" value="1"/>
</dbReference>
<evidence type="ECO:0000313" key="8">
    <source>
        <dbReference type="EMBL" id="SFV83573.1"/>
    </source>
</evidence>
<proteinExistence type="inferred from homology"/>
<dbReference type="AlphaFoldDB" id="A0A1W1DPD1"/>
<dbReference type="InterPro" id="IPR000847">
    <property type="entry name" value="LysR_HTH_N"/>
</dbReference>
<keyword evidence="4" id="KW-0804">Transcription</keyword>
<evidence type="ECO:0000256" key="3">
    <source>
        <dbReference type="ARBA" id="ARBA00023125"/>
    </source>
</evidence>
<keyword evidence="3" id="KW-0238">DNA-binding</keyword>
<dbReference type="InterPro" id="IPR036390">
    <property type="entry name" value="WH_DNA-bd_sf"/>
</dbReference>
<dbReference type="InterPro" id="IPR005119">
    <property type="entry name" value="LysR_subst-bd"/>
</dbReference>
<comment type="similarity">
    <text evidence="1">Belongs to the LysR transcriptional regulatory family.</text>
</comment>
<name>A0A1W1DPD1_9ZZZZ</name>
<organism evidence="8">
    <name type="scientific">hydrothermal vent metagenome</name>
    <dbReference type="NCBI Taxonomy" id="652676"/>
    <lineage>
        <taxon>unclassified sequences</taxon>
        <taxon>metagenomes</taxon>
        <taxon>ecological metagenomes</taxon>
    </lineage>
</organism>
<dbReference type="Pfam" id="PF03466">
    <property type="entry name" value="LysR_substrate"/>
    <property type="match status" value="1"/>
</dbReference>
<gene>
    <name evidence="6" type="ORF">MNB_SUP05-10-1037</name>
    <name evidence="7" type="ORF">MNB_SUP05-12-1291</name>
    <name evidence="8" type="ORF">MNB_SUP05-7-1066</name>
</gene>
<dbReference type="PROSITE" id="PS50931">
    <property type="entry name" value="HTH_LYSR"/>
    <property type="match status" value="1"/>
</dbReference>
<evidence type="ECO:0000313" key="7">
    <source>
        <dbReference type="EMBL" id="SFV79797.1"/>
    </source>
</evidence>
<evidence type="ECO:0000256" key="2">
    <source>
        <dbReference type="ARBA" id="ARBA00023015"/>
    </source>
</evidence>
<dbReference type="EMBL" id="FPHT01000017">
    <property type="protein sequence ID" value="SFV79797.1"/>
    <property type="molecule type" value="Genomic_DNA"/>
</dbReference>
<evidence type="ECO:0000259" key="5">
    <source>
        <dbReference type="PROSITE" id="PS50931"/>
    </source>
</evidence>
<dbReference type="PANTHER" id="PTHR30126">
    <property type="entry name" value="HTH-TYPE TRANSCRIPTIONAL REGULATOR"/>
    <property type="match status" value="1"/>
</dbReference>
<dbReference type="GO" id="GO:0000976">
    <property type="term" value="F:transcription cis-regulatory region binding"/>
    <property type="evidence" value="ECO:0007669"/>
    <property type="project" value="TreeGrafter"/>
</dbReference>
<accession>A0A1W1DPD1</accession>
<evidence type="ECO:0000256" key="1">
    <source>
        <dbReference type="ARBA" id="ARBA00009437"/>
    </source>
</evidence>